<dbReference type="SUPFAM" id="SSF54909">
    <property type="entry name" value="Dimeric alpha+beta barrel"/>
    <property type="match status" value="1"/>
</dbReference>
<organism evidence="2 3">
    <name type="scientific">Nitrosarchaeum koreense MY1</name>
    <dbReference type="NCBI Taxonomy" id="1001994"/>
    <lineage>
        <taxon>Archaea</taxon>
        <taxon>Nitrososphaerota</taxon>
        <taxon>Nitrososphaeria</taxon>
        <taxon>Nitrosopumilales</taxon>
        <taxon>Nitrosopumilaceae</taxon>
        <taxon>Nitrosarchaeum</taxon>
    </lineage>
</organism>
<evidence type="ECO:0000313" key="3">
    <source>
        <dbReference type="Proteomes" id="UP000004440"/>
    </source>
</evidence>
<dbReference type="RefSeq" id="WP_007550426.1">
    <property type="nucleotide sequence ID" value="NZ_AFPU01000001.1"/>
</dbReference>
<dbReference type="OrthoDB" id="8136at2157"/>
<proteinExistence type="predicted"/>
<dbReference type="InterPro" id="IPR019887">
    <property type="entry name" value="Tscrpt_reg_AsnC/Lrp_C"/>
</dbReference>
<dbReference type="Pfam" id="PF01037">
    <property type="entry name" value="AsnC_trans_reg"/>
    <property type="match status" value="1"/>
</dbReference>
<dbReference type="EMBL" id="AFPU01000001">
    <property type="protein sequence ID" value="EGP93628.1"/>
    <property type="molecule type" value="Genomic_DNA"/>
</dbReference>
<keyword evidence="3" id="KW-1185">Reference proteome</keyword>
<name>F9CWH6_9ARCH</name>
<gene>
    <name evidence="2" type="ORF">MY1_0866</name>
</gene>
<dbReference type="Proteomes" id="UP000004440">
    <property type="component" value="Unassembled WGS sequence"/>
</dbReference>
<protein>
    <submittedName>
        <fullName evidence="2">Transcriptional regulator</fullName>
    </submittedName>
</protein>
<dbReference type="InterPro" id="IPR011008">
    <property type="entry name" value="Dimeric_a/b-barrel"/>
</dbReference>
<feature type="domain" description="Transcription regulator AsnC/Lrp ligand binding" evidence="1">
    <location>
        <begin position="8"/>
        <end position="75"/>
    </location>
</feature>
<dbReference type="GeneID" id="56063235"/>
<dbReference type="STRING" id="1001994.MY1_0866"/>
<dbReference type="Gene3D" id="3.30.70.920">
    <property type="match status" value="1"/>
</dbReference>
<evidence type="ECO:0000259" key="1">
    <source>
        <dbReference type="Pfam" id="PF01037"/>
    </source>
</evidence>
<evidence type="ECO:0000313" key="2">
    <source>
        <dbReference type="EMBL" id="EGP93628.1"/>
    </source>
</evidence>
<reference evidence="2 3" key="1">
    <citation type="journal article" date="2011" name="J. Bacteriol.">
        <title>Genome Sequence of an Ammonia-Oxidizing Soil Archaeon, "Candidatus Nitrosoarchaeum koreensis" MY1.</title>
        <authorList>
            <person name="Kim B.K."/>
            <person name="Jung M.Y."/>
            <person name="Yu D.S."/>
            <person name="Park S.J."/>
            <person name="Oh T.K."/>
            <person name="Rhee S.K."/>
            <person name="Kim J.F."/>
        </authorList>
    </citation>
    <scope>NUCLEOTIDE SEQUENCE [LARGE SCALE GENOMIC DNA]</scope>
    <source>
        <strain evidence="2 3">MY1</strain>
    </source>
</reference>
<accession>F9CWH6</accession>
<dbReference type="AlphaFoldDB" id="F9CWH6"/>
<comment type="caution">
    <text evidence="2">The sequence shown here is derived from an EMBL/GenBank/DDBJ whole genome shotgun (WGS) entry which is preliminary data.</text>
</comment>
<sequence>METAYVLVKSQVAHEMDVMGELLKIDNVKEARGTFGVYDIFVKVEAKTSKELEDTITKNIRKVKHVISTTTLSVIPEQDKN</sequence>